<keyword evidence="3" id="KW-1185">Reference proteome</keyword>
<evidence type="ECO:0000313" key="3">
    <source>
        <dbReference type="Proteomes" id="UP001362999"/>
    </source>
</evidence>
<protein>
    <submittedName>
        <fullName evidence="2">Cupin-like domain-containing protein</fullName>
    </submittedName>
</protein>
<dbReference type="SUPFAM" id="SSF51197">
    <property type="entry name" value="Clavaminate synthase-like"/>
    <property type="match status" value="1"/>
</dbReference>
<dbReference type="InterPro" id="IPR014710">
    <property type="entry name" value="RmlC-like_jellyroll"/>
</dbReference>
<dbReference type="Pfam" id="PF13621">
    <property type="entry name" value="Cupin_8"/>
    <property type="match status" value="1"/>
</dbReference>
<evidence type="ECO:0000259" key="1">
    <source>
        <dbReference type="PROSITE" id="PS51184"/>
    </source>
</evidence>
<dbReference type="InterPro" id="IPR003347">
    <property type="entry name" value="JmjC_dom"/>
</dbReference>
<name>A0AAW0EBC0_9AGAR</name>
<proteinExistence type="predicted"/>
<sequence>MIHIPPNEISVSERLYPHGTWTRENPGTALTMVPSVDVPPIRWSSIADPDIAGNLPCEAHPIQITVEAGESLYLPAGWWHHVRQTDNTIALNWWYDMEMRGMSWTMLSFLRGVGDVPSGNDGDVPQNLGTHTVDDAV</sequence>
<dbReference type="EMBL" id="JAWWNJ010000002">
    <property type="protein sequence ID" value="KAK7061724.1"/>
    <property type="molecule type" value="Genomic_DNA"/>
</dbReference>
<feature type="domain" description="JmjC" evidence="1">
    <location>
        <begin position="1"/>
        <end position="110"/>
    </location>
</feature>
<reference evidence="2 3" key="1">
    <citation type="journal article" date="2024" name="J Genomics">
        <title>Draft genome sequencing and assembly of Favolaschia claudopus CIRM-BRFM 2984 isolated from oak limbs.</title>
        <authorList>
            <person name="Navarro D."/>
            <person name="Drula E."/>
            <person name="Chaduli D."/>
            <person name="Cazenave R."/>
            <person name="Ahrendt S."/>
            <person name="Wang J."/>
            <person name="Lipzen A."/>
            <person name="Daum C."/>
            <person name="Barry K."/>
            <person name="Grigoriev I.V."/>
            <person name="Favel A."/>
            <person name="Rosso M.N."/>
            <person name="Martin F."/>
        </authorList>
    </citation>
    <scope>NUCLEOTIDE SEQUENCE [LARGE SCALE GENOMIC DNA]</scope>
    <source>
        <strain evidence="2 3">CIRM-BRFM 2984</strain>
    </source>
</reference>
<dbReference type="Gene3D" id="2.60.120.10">
    <property type="entry name" value="Jelly Rolls"/>
    <property type="match status" value="1"/>
</dbReference>
<dbReference type="Proteomes" id="UP001362999">
    <property type="component" value="Unassembled WGS sequence"/>
</dbReference>
<dbReference type="PANTHER" id="PTHR12461">
    <property type="entry name" value="HYPOXIA-INDUCIBLE FACTOR 1 ALPHA INHIBITOR-RELATED"/>
    <property type="match status" value="1"/>
</dbReference>
<comment type="caution">
    <text evidence="2">The sequence shown here is derived from an EMBL/GenBank/DDBJ whole genome shotgun (WGS) entry which is preliminary data.</text>
</comment>
<accession>A0AAW0EBC0</accession>
<dbReference type="PANTHER" id="PTHR12461:SF99">
    <property type="entry name" value="BIFUNCTIONAL PEPTIDASE AND (3S)-LYSYL HYDROXYLASE JMJD7"/>
    <property type="match status" value="1"/>
</dbReference>
<dbReference type="InterPro" id="IPR041667">
    <property type="entry name" value="Cupin_8"/>
</dbReference>
<dbReference type="AlphaFoldDB" id="A0AAW0EBC0"/>
<organism evidence="2 3">
    <name type="scientific">Favolaschia claudopus</name>
    <dbReference type="NCBI Taxonomy" id="2862362"/>
    <lineage>
        <taxon>Eukaryota</taxon>
        <taxon>Fungi</taxon>
        <taxon>Dikarya</taxon>
        <taxon>Basidiomycota</taxon>
        <taxon>Agaricomycotina</taxon>
        <taxon>Agaricomycetes</taxon>
        <taxon>Agaricomycetidae</taxon>
        <taxon>Agaricales</taxon>
        <taxon>Marasmiineae</taxon>
        <taxon>Mycenaceae</taxon>
        <taxon>Favolaschia</taxon>
    </lineage>
</organism>
<gene>
    <name evidence="2" type="ORF">R3P38DRAFT_671585</name>
</gene>
<evidence type="ECO:0000313" key="2">
    <source>
        <dbReference type="EMBL" id="KAK7061724.1"/>
    </source>
</evidence>
<dbReference type="PROSITE" id="PS51184">
    <property type="entry name" value="JMJC"/>
    <property type="match status" value="1"/>
</dbReference>